<reference evidence="2" key="1">
    <citation type="submission" date="2021-04" db="EMBL/GenBank/DDBJ databases">
        <title>Genome based classification of Actinospica acidithermotolerans sp. nov., an actinobacterium isolated from an Indonesian hot spring.</title>
        <authorList>
            <person name="Kusuma A.B."/>
            <person name="Putra K.E."/>
            <person name="Nafisah S."/>
            <person name="Loh J."/>
            <person name="Nouioui I."/>
            <person name="Goodfellow M."/>
        </authorList>
    </citation>
    <scope>NUCLEOTIDE SEQUENCE</scope>
    <source>
        <strain evidence="2">MGRD01-02</strain>
    </source>
</reference>
<evidence type="ECO:0000256" key="1">
    <source>
        <dbReference type="SAM" id="MobiDB-lite"/>
    </source>
</evidence>
<keyword evidence="3" id="KW-1185">Reference proteome</keyword>
<feature type="region of interest" description="Disordered" evidence="1">
    <location>
        <begin position="98"/>
        <end position="120"/>
    </location>
</feature>
<dbReference type="AlphaFoldDB" id="A0A941IP03"/>
<gene>
    <name evidence="2" type="ORF">KDK95_26980</name>
</gene>
<proteinExistence type="predicted"/>
<dbReference type="Proteomes" id="UP000676325">
    <property type="component" value="Unassembled WGS sequence"/>
</dbReference>
<evidence type="ECO:0000313" key="2">
    <source>
        <dbReference type="EMBL" id="MBR7829976.1"/>
    </source>
</evidence>
<dbReference type="EMBL" id="JAGSOH010000108">
    <property type="protein sequence ID" value="MBR7829976.1"/>
    <property type="molecule type" value="Genomic_DNA"/>
</dbReference>
<feature type="compositionally biased region" description="Polar residues" evidence="1">
    <location>
        <begin position="101"/>
        <end position="120"/>
    </location>
</feature>
<sequence length="120" mass="12484">MPRESARRAIDLLIGESSDLNAADRSVQALAVAERAVLAAWRLGDADLLVRALATQASAQRLLGENSAAMVSYIEVVKLAKDPRNADALADPSAVRAIGRPSNSIRPSTGPGSSAATYAD</sequence>
<name>A0A941IP03_9ACTN</name>
<dbReference type="RefSeq" id="WP_212521108.1">
    <property type="nucleotide sequence ID" value="NZ_JAGSOH010000108.1"/>
</dbReference>
<protein>
    <submittedName>
        <fullName evidence="2">Uncharacterized protein</fullName>
    </submittedName>
</protein>
<accession>A0A941IP03</accession>
<organism evidence="2 3">
    <name type="scientific">Actinospica acidithermotolerans</name>
    <dbReference type="NCBI Taxonomy" id="2828514"/>
    <lineage>
        <taxon>Bacteria</taxon>
        <taxon>Bacillati</taxon>
        <taxon>Actinomycetota</taxon>
        <taxon>Actinomycetes</taxon>
        <taxon>Catenulisporales</taxon>
        <taxon>Actinospicaceae</taxon>
        <taxon>Actinospica</taxon>
    </lineage>
</organism>
<comment type="caution">
    <text evidence="2">The sequence shown here is derived from an EMBL/GenBank/DDBJ whole genome shotgun (WGS) entry which is preliminary data.</text>
</comment>
<evidence type="ECO:0000313" key="3">
    <source>
        <dbReference type="Proteomes" id="UP000676325"/>
    </source>
</evidence>